<dbReference type="InterPro" id="IPR041289">
    <property type="entry name" value="Bact_RF_family3"/>
</dbReference>
<organism evidence="1 2">
    <name type="scientific">Micromonospora zhanjiangensis</name>
    <dbReference type="NCBI Taxonomy" id="1522057"/>
    <lineage>
        <taxon>Bacteria</taxon>
        <taxon>Bacillati</taxon>
        <taxon>Actinomycetota</taxon>
        <taxon>Actinomycetes</taxon>
        <taxon>Micromonosporales</taxon>
        <taxon>Micromonosporaceae</taxon>
        <taxon>Micromonospora</taxon>
    </lineage>
</organism>
<dbReference type="EMBL" id="JBHSBN010000036">
    <property type="protein sequence ID" value="MFC4110225.1"/>
    <property type="molecule type" value="Genomic_DNA"/>
</dbReference>
<dbReference type="Proteomes" id="UP001595868">
    <property type="component" value="Unassembled WGS sequence"/>
</dbReference>
<evidence type="ECO:0008006" key="3">
    <source>
        <dbReference type="Google" id="ProtNLM"/>
    </source>
</evidence>
<keyword evidence="2" id="KW-1185">Reference proteome</keyword>
<dbReference type="RefSeq" id="WP_377552454.1">
    <property type="nucleotide sequence ID" value="NZ_JBHSBN010000036.1"/>
</dbReference>
<proteinExistence type="predicted"/>
<reference evidence="2" key="1">
    <citation type="journal article" date="2019" name="Int. J. Syst. Evol. Microbiol.">
        <title>The Global Catalogue of Microorganisms (GCM) 10K type strain sequencing project: providing services to taxonomists for standard genome sequencing and annotation.</title>
        <authorList>
            <consortium name="The Broad Institute Genomics Platform"/>
            <consortium name="The Broad Institute Genome Sequencing Center for Infectious Disease"/>
            <person name="Wu L."/>
            <person name="Ma J."/>
        </authorList>
    </citation>
    <scope>NUCLEOTIDE SEQUENCE [LARGE SCALE GENOMIC DNA]</scope>
    <source>
        <strain evidence="2">2902at01</strain>
    </source>
</reference>
<sequence>MNVSNALTAQDLIGFSEQRGGHRVSIFLPTPRAKAAADRHGLRIKGLLRQAEKALRADGVSATAAQAVLEPAHRLLSRPRRCEQPGDGLALFCEQGSVRQFQVPLRLPEIVAVGDRFLVRPLLPLLGAAGHFYVLALNQDEIRLWRGSRHSLQQMVLDGLPLAMWLTMPRRRAQVHAFVADRGGAGGHAVFHGSQDDHTPLVLQHFRRVDRALREVLPGDDVPLVLAGVRSTQALYRQANTHPGLIGDGIDGNPRDVSPEQLHRAAWPLAEPVLRAGETAAAAIYRELRGTGRTSVDATGICDMAEQGRVETLFVCTDPAAGTPRVIRLREGTSAVDNRDSAAVITLRCGGAVYAVPRARMPDNAPMAAILRY</sequence>
<comment type="caution">
    <text evidence="1">The sequence shown here is derived from an EMBL/GenBank/DDBJ whole genome shotgun (WGS) entry which is preliminary data.</text>
</comment>
<evidence type="ECO:0000313" key="1">
    <source>
        <dbReference type="EMBL" id="MFC4110225.1"/>
    </source>
</evidence>
<protein>
    <recommendedName>
        <fullName evidence="3">Peptide chain release factor 1 (ERF1)</fullName>
    </recommendedName>
</protein>
<evidence type="ECO:0000313" key="2">
    <source>
        <dbReference type="Proteomes" id="UP001595868"/>
    </source>
</evidence>
<gene>
    <name evidence="1" type="ORF">ACFOX0_30435</name>
</gene>
<dbReference type="Pfam" id="PF18845">
    <property type="entry name" value="baeRF_family3"/>
    <property type="match status" value="1"/>
</dbReference>
<name>A0ABV8KWL8_9ACTN</name>
<accession>A0ABV8KWL8</accession>